<comment type="similarity">
    <text evidence="1">Belongs to the thioredoxin family. DsbA subfamily.</text>
</comment>
<dbReference type="InterPro" id="IPR036249">
    <property type="entry name" value="Thioredoxin-like_sf"/>
</dbReference>
<keyword evidence="6" id="KW-0812">Transmembrane</keyword>
<protein>
    <submittedName>
        <fullName evidence="8">Protein-disulfide isomerase</fullName>
    </submittedName>
</protein>
<evidence type="ECO:0000313" key="9">
    <source>
        <dbReference type="Proteomes" id="UP000222106"/>
    </source>
</evidence>
<dbReference type="OrthoDB" id="117402at2"/>
<evidence type="ECO:0000256" key="6">
    <source>
        <dbReference type="SAM" id="Phobius"/>
    </source>
</evidence>
<dbReference type="SUPFAM" id="SSF52833">
    <property type="entry name" value="Thioredoxin-like"/>
    <property type="match status" value="1"/>
</dbReference>
<keyword evidence="2" id="KW-0732">Signal</keyword>
<dbReference type="EMBL" id="PDJI01000002">
    <property type="protein sequence ID" value="PFG45059.1"/>
    <property type="molecule type" value="Genomic_DNA"/>
</dbReference>
<dbReference type="InterPro" id="IPR012336">
    <property type="entry name" value="Thioredoxin-like_fold"/>
</dbReference>
<keyword evidence="6" id="KW-0472">Membrane</keyword>
<name>A0A2A9F3R9_9MICO</name>
<dbReference type="PANTHER" id="PTHR13887:SF14">
    <property type="entry name" value="DISULFIDE BOND FORMATION PROTEIN D"/>
    <property type="match status" value="1"/>
</dbReference>
<keyword evidence="3" id="KW-0560">Oxidoreductase</keyword>
<proteinExistence type="inferred from homology"/>
<evidence type="ECO:0000259" key="7">
    <source>
        <dbReference type="Pfam" id="PF13462"/>
    </source>
</evidence>
<dbReference type="Gene3D" id="3.40.30.10">
    <property type="entry name" value="Glutaredoxin"/>
    <property type="match status" value="1"/>
</dbReference>
<keyword evidence="9" id="KW-1185">Reference proteome</keyword>
<dbReference type="Pfam" id="PF13462">
    <property type="entry name" value="Thioredoxin_4"/>
    <property type="match status" value="1"/>
</dbReference>
<keyword evidence="5" id="KW-0676">Redox-active center</keyword>
<evidence type="ECO:0000313" key="8">
    <source>
        <dbReference type="EMBL" id="PFG45059.1"/>
    </source>
</evidence>
<accession>A0A2A9F3R9</accession>
<reference evidence="8 9" key="1">
    <citation type="submission" date="2017-10" db="EMBL/GenBank/DDBJ databases">
        <title>Sequencing the genomes of 1000 actinobacteria strains.</title>
        <authorList>
            <person name="Klenk H.-P."/>
        </authorList>
    </citation>
    <scope>NUCLEOTIDE SEQUENCE [LARGE SCALE GENOMIC DNA]</scope>
    <source>
        <strain evidence="8 9">DSM 21838</strain>
    </source>
</reference>
<dbReference type="RefSeq" id="WP_098482067.1">
    <property type="nucleotide sequence ID" value="NZ_PDJI01000002.1"/>
</dbReference>
<evidence type="ECO:0000256" key="2">
    <source>
        <dbReference type="ARBA" id="ARBA00022729"/>
    </source>
</evidence>
<dbReference type="Proteomes" id="UP000222106">
    <property type="component" value="Unassembled WGS sequence"/>
</dbReference>
<evidence type="ECO:0000256" key="5">
    <source>
        <dbReference type="ARBA" id="ARBA00023284"/>
    </source>
</evidence>
<dbReference type="GO" id="GO:0016853">
    <property type="term" value="F:isomerase activity"/>
    <property type="evidence" value="ECO:0007669"/>
    <property type="project" value="UniProtKB-KW"/>
</dbReference>
<gene>
    <name evidence="8" type="ORF">ATJ97_0112</name>
</gene>
<evidence type="ECO:0000256" key="1">
    <source>
        <dbReference type="ARBA" id="ARBA00005791"/>
    </source>
</evidence>
<evidence type="ECO:0000256" key="3">
    <source>
        <dbReference type="ARBA" id="ARBA00023002"/>
    </source>
</evidence>
<feature type="domain" description="Thioredoxin-like fold" evidence="7">
    <location>
        <begin position="79"/>
        <end position="243"/>
    </location>
</feature>
<dbReference type="PANTHER" id="PTHR13887">
    <property type="entry name" value="GLUTATHIONE S-TRANSFERASE KAPPA"/>
    <property type="match status" value="1"/>
</dbReference>
<keyword evidence="8" id="KW-0413">Isomerase</keyword>
<comment type="caution">
    <text evidence="8">The sequence shown here is derived from an EMBL/GenBank/DDBJ whole genome shotgun (WGS) entry which is preliminary data.</text>
</comment>
<dbReference type="GO" id="GO:0016491">
    <property type="term" value="F:oxidoreductase activity"/>
    <property type="evidence" value="ECO:0007669"/>
    <property type="project" value="UniProtKB-KW"/>
</dbReference>
<sequence length="250" mass="26137">MPSTPTTSSARRPAWLVPVLVALVAAVLVAVSLVARGGDSEAGAAAEPEGSTGEGPVAEVVEPEQEALPDMARRDPADPMAVGPADAPVSLVVYSDFQCPFCAMWSEQTQPTMLESAEAGDLRIEWRDINVFGQASLTSARAAYAAGLQDRYVEYHDALFEGGEKRPAGELDEESLIELAAELGLDTERFTADLRSEETAAAVAANQDEAASLGVYSTPAFLLGGTPILGAQPTDVFVKTLDDALAEAQG</sequence>
<feature type="transmembrane region" description="Helical" evidence="6">
    <location>
        <begin position="15"/>
        <end position="35"/>
    </location>
</feature>
<evidence type="ECO:0000256" key="4">
    <source>
        <dbReference type="ARBA" id="ARBA00023157"/>
    </source>
</evidence>
<dbReference type="AlphaFoldDB" id="A0A2A9F3R9"/>
<organism evidence="8 9">
    <name type="scientific">Georgenia soli</name>
    <dbReference type="NCBI Taxonomy" id="638953"/>
    <lineage>
        <taxon>Bacteria</taxon>
        <taxon>Bacillati</taxon>
        <taxon>Actinomycetota</taxon>
        <taxon>Actinomycetes</taxon>
        <taxon>Micrococcales</taxon>
        <taxon>Bogoriellaceae</taxon>
        <taxon>Georgenia</taxon>
    </lineage>
</organism>
<keyword evidence="4" id="KW-1015">Disulfide bond</keyword>
<keyword evidence="6" id="KW-1133">Transmembrane helix</keyword>